<evidence type="ECO:0000313" key="7">
    <source>
        <dbReference type="EMBL" id="KYG65714.1"/>
    </source>
</evidence>
<dbReference type="GO" id="GO:0030416">
    <property type="term" value="P:methylamine metabolic process"/>
    <property type="evidence" value="ECO:0007669"/>
    <property type="project" value="InterPro"/>
</dbReference>
<dbReference type="InterPro" id="IPR009908">
    <property type="entry name" value="Methylamine_util_MauE"/>
</dbReference>
<feature type="transmembrane region" description="Helical" evidence="5">
    <location>
        <begin position="62"/>
        <end position="82"/>
    </location>
</feature>
<sequence>MILLYMMSAFYILAGLNHFRAPGFYMPMMPPYIPGPKRMIYLSGLAEIVFGALLLWPPARSFAAWSLIFMLIIFFSVHIYMYQERNTVFRKIPNLIIIARLPLQFVLIFLAYLYT</sequence>
<feature type="transmembrane region" description="Helical" evidence="5">
    <location>
        <begin position="94"/>
        <end position="114"/>
    </location>
</feature>
<keyword evidence="2 5" id="KW-0812">Transmembrane</keyword>
<evidence type="ECO:0000259" key="6">
    <source>
        <dbReference type="Pfam" id="PF07291"/>
    </source>
</evidence>
<keyword evidence="3 5" id="KW-1133">Transmembrane helix</keyword>
<keyword evidence="8" id="KW-1185">Reference proteome</keyword>
<dbReference type="AlphaFoldDB" id="A0A150WMW4"/>
<feature type="domain" description="Methylamine utilisation protein MauE" evidence="6">
    <location>
        <begin position="3"/>
        <end position="86"/>
    </location>
</feature>
<evidence type="ECO:0000256" key="3">
    <source>
        <dbReference type="ARBA" id="ARBA00022989"/>
    </source>
</evidence>
<dbReference type="RefSeq" id="WP_061833258.1">
    <property type="nucleotide sequence ID" value="NZ_LUKE01000001.1"/>
</dbReference>
<comment type="caution">
    <text evidence="7">The sequence shown here is derived from an EMBL/GenBank/DDBJ whole genome shotgun (WGS) entry which is preliminary data.</text>
</comment>
<accession>A0A150WMW4</accession>
<protein>
    <recommendedName>
        <fullName evidence="6">Methylamine utilisation protein MauE domain-containing protein</fullName>
    </recommendedName>
</protein>
<evidence type="ECO:0000256" key="2">
    <source>
        <dbReference type="ARBA" id="ARBA00022692"/>
    </source>
</evidence>
<keyword evidence="4 5" id="KW-0472">Membrane</keyword>
<feature type="transmembrane region" description="Helical" evidence="5">
    <location>
        <begin position="39"/>
        <end position="56"/>
    </location>
</feature>
<dbReference type="OrthoDB" id="3267646at2"/>
<evidence type="ECO:0000256" key="4">
    <source>
        <dbReference type="ARBA" id="ARBA00023136"/>
    </source>
</evidence>
<evidence type="ECO:0000256" key="5">
    <source>
        <dbReference type="SAM" id="Phobius"/>
    </source>
</evidence>
<reference evidence="7 8" key="1">
    <citation type="submission" date="2016-03" db="EMBL/GenBank/DDBJ databases">
        <authorList>
            <person name="Ploux O."/>
        </authorList>
    </citation>
    <scope>NUCLEOTIDE SEQUENCE [LARGE SCALE GENOMIC DNA]</scope>
    <source>
        <strain evidence="7 8">R0</strain>
    </source>
</reference>
<organism evidence="7 8">
    <name type="scientific">Bdellovibrio bacteriovorus</name>
    <dbReference type="NCBI Taxonomy" id="959"/>
    <lineage>
        <taxon>Bacteria</taxon>
        <taxon>Pseudomonadati</taxon>
        <taxon>Bdellovibrionota</taxon>
        <taxon>Bdellovibrionia</taxon>
        <taxon>Bdellovibrionales</taxon>
        <taxon>Pseudobdellovibrionaceae</taxon>
        <taxon>Bdellovibrio</taxon>
    </lineage>
</organism>
<evidence type="ECO:0000313" key="8">
    <source>
        <dbReference type="Proteomes" id="UP000075320"/>
    </source>
</evidence>
<name>A0A150WMW4_BDEBC</name>
<dbReference type="EMBL" id="LUKE01000001">
    <property type="protein sequence ID" value="KYG65714.1"/>
    <property type="molecule type" value="Genomic_DNA"/>
</dbReference>
<feature type="transmembrane region" description="Helical" evidence="5">
    <location>
        <begin position="6"/>
        <end position="27"/>
    </location>
</feature>
<dbReference type="GO" id="GO:0016020">
    <property type="term" value="C:membrane"/>
    <property type="evidence" value="ECO:0007669"/>
    <property type="project" value="UniProtKB-SubCell"/>
</dbReference>
<evidence type="ECO:0000256" key="1">
    <source>
        <dbReference type="ARBA" id="ARBA00004141"/>
    </source>
</evidence>
<comment type="subcellular location">
    <subcellularLocation>
        <location evidence="1">Membrane</location>
        <topology evidence="1">Multi-pass membrane protein</topology>
    </subcellularLocation>
</comment>
<dbReference type="PANTHER" id="PTHR36974:SF1">
    <property type="entry name" value="DOXX FAMILY MEMBRANE PROTEIN"/>
    <property type="match status" value="1"/>
</dbReference>
<dbReference type="PANTHER" id="PTHR36974">
    <property type="entry name" value="MEMBRANE PROTEIN-RELATED"/>
    <property type="match status" value="1"/>
</dbReference>
<dbReference type="Pfam" id="PF07291">
    <property type="entry name" value="MauE"/>
    <property type="match status" value="1"/>
</dbReference>
<gene>
    <name evidence="7" type="ORF">AZI86_01155</name>
</gene>
<dbReference type="Proteomes" id="UP000075320">
    <property type="component" value="Unassembled WGS sequence"/>
</dbReference>
<proteinExistence type="predicted"/>